<gene>
    <name evidence="2" type="ORF">CA12_21180</name>
</gene>
<proteinExistence type="predicted"/>
<organism evidence="2 3">
    <name type="scientific">Alienimonas californiensis</name>
    <dbReference type="NCBI Taxonomy" id="2527989"/>
    <lineage>
        <taxon>Bacteria</taxon>
        <taxon>Pseudomonadati</taxon>
        <taxon>Planctomycetota</taxon>
        <taxon>Planctomycetia</taxon>
        <taxon>Planctomycetales</taxon>
        <taxon>Planctomycetaceae</taxon>
        <taxon>Alienimonas</taxon>
    </lineage>
</organism>
<dbReference type="RefSeq" id="WP_145358900.1">
    <property type="nucleotide sequence ID" value="NZ_CP036265.1"/>
</dbReference>
<evidence type="ECO:0000256" key="1">
    <source>
        <dbReference type="SAM" id="Phobius"/>
    </source>
</evidence>
<dbReference type="EMBL" id="CP036265">
    <property type="protein sequence ID" value="QDT16020.1"/>
    <property type="molecule type" value="Genomic_DNA"/>
</dbReference>
<reference evidence="2 3" key="1">
    <citation type="submission" date="2019-02" db="EMBL/GenBank/DDBJ databases">
        <title>Deep-cultivation of Planctomycetes and their phenomic and genomic characterization uncovers novel biology.</title>
        <authorList>
            <person name="Wiegand S."/>
            <person name="Jogler M."/>
            <person name="Boedeker C."/>
            <person name="Pinto D."/>
            <person name="Vollmers J."/>
            <person name="Rivas-Marin E."/>
            <person name="Kohn T."/>
            <person name="Peeters S.H."/>
            <person name="Heuer A."/>
            <person name="Rast P."/>
            <person name="Oberbeckmann S."/>
            <person name="Bunk B."/>
            <person name="Jeske O."/>
            <person name="Meyerdierks A."/>
            <person name="Storesund J.E."/>
            <person name="Kallscheuer N."/>
            <person name="Luecker S."/>
            <person name="Lage O.M."/>
            <person name="Pohl T."/>
            <person name="Merkel B.J."/>
            <person name="Hornburger P."/>
            <person name="Mueller R.-W."/>
            <person name="Bruemmer F."/>
            <person name="Labrenz M."/>
            <person name="Spormann A.M."/>
            <person name="Op den Camp H."/>
            <person name="Overmann J."/>
            <person name="Amann R."/>
            <person name="Jetten M.S.M."/>
            <person name="Mascher T."/>
            <person name="Medema M.H."/>
            <person name="Devos D.P."/>
            <person name="Kaster A.-K."/>
            <person name="Ovreas L."/>
            <person name="Rohde M."/>
            <person name="Galperin M.Y."/>
            <person name="Jogler C."/>
        </authorList>
    </citation>
    <scope>NUCLEOTIDE SEQUENCE [LARGE SCALE GENOMIC DNA]</scope>
    <source>
        <strain evidence="2 3">CA12</strain>
    </source>
</reference>
<evidence type="ECO:0000313" key="2">
    <source>
        <dbReference type="EMBL" id="QDT16020.1"/>
    </source>
</evidence>
<dbReference type="KEGG" id="acaf:CA12_21180"/>
<protein>
    <submittedName>
        <fullName evidence="2">Uncharacterized protein</fullName>
    </submittedName>
</protein>
<feature type="transmembrane region" description="Helical" evidence="1">
    <location>
        <begin position="20"/>
        <end position="42"/>
    </location>
</feature>
<keyword evidence="3" id="KW-1185">Reference proteome</keyword>
<evidence type="ECO:0000313" key="3">
    <source>
        <dbReference type="Proteomes" id="UP000318741"/>
    </source>
</evidence>
<keyword evidence="1" id="KW-0812">Transmembrane</keyword>
<accession>A0A517P9G7</accession>
<keyword evidence="1" id="KW-1133">Transmembrane helix</keyword>
<dbReference type="Proteomes" id="UP000318741">
    <property type="component" value="Chromosome"/>
</dbReference>
<name>A0A517P9G7_9PLAN</name>
<dbReference type="AlphaFoldDB" id="A0A517P9G7"/>
<feature type="transmembrane region" description="Helical" evidence="1">
    <location>
        <begin position="48"/>
        <end position="74"/>
    </location>
</feature>
<sequence>MSSPEPSHAPPVRRESWPRFVGGTLGGVVPAGIALQGVLGGWLPLNSFVFGLLCVGFFASGMGVWLGPLAAPLVDRLPFIP</sequence>
<keyword evidence="1" id="KW-0472">Membrane</keyword>